<keyword evidence="1" id="KW-1133">Transmembrane helix</keyword>
<feature type="signal peptide" evidence="2">
    <location>
        <begin position="1"/>
        <end position="16"/>
    </location>
</feature>
<evidence type="ECO:0000313" key="3">
    <source>
        <dbReference type="EMBL" id="CZT17268.1"/>
    </source>
</evidence>
<keyword evidence="2" id="KW-0732">Signal</keyword>
<dbReference type="STRING" id="112498.A0A2D3URP4"/>
<dbReference type="Proteomes" id="UP000225277">
    <property type="component" value="Unassembled WGS sequence"/>
</dbReference>
<sequence length="271" mass="28679">MRASTIVLALPALAVAQQQIPILDQVRGWFDKATASLSAVVSSATEAIPSVAVPDPVASGAAKIADLKVERLGLDNHNEIVRPGSPTASTGIETWMVLVTGGNKTCFGMCDTAETAFNKSVALLAAAPSPPSLAMLSCESDPVLCHAWAASPPSILHMQLPQPLADQSLPASTVRYIPLNRTTVTASQIAAYHIQDKYLEITPYEGYFHPFDGPLAKYQLSIPAGYLIWGFSLVPSWAFMIGISFLSRTFMGRRMAGQADRAAAAPAAAAQ</sequence>
<accession>A0A2D3URP4</accession>
<keyword evidence="4" id="KW-1185">Reference proteome</keyword>
<dbReference type="OrthoDB" id="1733656at2759"/>
<dbReference type="EMBL" id="FJUY01000003">
    <property type="protein sequence ID" value="CZT17268.1"/>
    <property type="molecule type" value="Genomic_DNA"/>
</dbReference>
<keyword evidence="1" id="KW-0812">Transmembrane</keyword>
<proteinExistence type="predicted"/>
<evidence type="ECO:0000313" key="4">
    <source>
        <dbReference type="Proteomes" id="UP000225277"/>
    </source>
</evidence>
<evidence type="ECO:0008006" key="5">
    <source>
        <dbReference type="Google" id="ProtNLM"/>
    </source>
</evidence>
<keyword evidence="1" id="KW-0472">Membrane</keyword>
<organism evidence="3 4">
    <name type="scientific">Ramularia collo-cygni</name>
    <dbReference type="NCBI Taxonomy" id="112498"/>
    <lineage>
        <taxon>Eukaryota</taxon>
        <taxon>Fungi</taxon>
        <taxon>Dikarya</taxon>
        <taxon>Ascomycota</taxon>
        <taxon>Pezizomycotina</taxon>
        <taxon>Dothideomycetes</taxon>
        <taxon>Dothideomycetidae</taxon>
        <taxon>Mycosphaerellales</taxon>
        <taxon>Mycosphaerellaceae</taxon>
        <taxon>Ramularia</taxon>
    </lineage>
</organism>
<dbReference type="AlphaFoldDB" id="A0A2D3URP4"/>
<reference evidence="3 4" key="1">
    <citation type="submission" date="2016-03" db="EMBL/GenBank/DDBJ databases">
        <authorList>
            <person name="Ploux O."/>
        </authorList>
    </citation>
    <scope>NUCLEOTIDE SEQUENCE [LARGE SCALE GENOMIC DNA]</scope>
    <source>
        <strain evidence="3 4">URUG2</strain>
    </source>
</reference>
<dbReference type="RefSeq" id="XP_023624161.1">
    <property type="nucleotide sequence ID" value="XM_023768393.1"/>
</dbReference>
<feature type="chain" id="PRO_5013656127" description="Protein BIG1" evidence="2">
    <location>
        <begin position="17"/>
        <end position="271"/>
    </location>
</feature>
<evidence type="ECO:0000256" key="1">
    <source>
        <dbReference type="SAM" id="Phobius"/>
    </source>
</evidence>
<dbReference type="GeneID" id="35598309"/>
<evidence type="ECO:0000256" key="2">
    <source>
        <dbReference type="SAM" id="SignalP"/>
    </source>
</evidence>
<protein>
    <recommendedName>
        <fullName evidence="5">Protein BIG1</fullName>
    </recommendedName>
</protein>
<feature type="transmembrane region" description="Helical" evidence="1">
    <location>
        <begin position="226"/>
        <end position="246"/>
    </location>
</feature>
<gene>
    <name evidence="3" type="ORF">RCC_03101</name>
</gene>
<name>A0A2D3URP4_9PEZI</name>